<dbReference type="Proteomes" id="UP000238650">
    <property type="component" value="Unassembled WGS sequence"/>
</dbReference>
<evidence type="ECO:0000313" key="3">
    <source>
        <dbReference type="Proteomes" id="UP000238650"/>
    </source>
</evidence>
<keyword evidence="3" id="KW-1185">Reference proteome</keyword>
<evidence type="ECO:0000256" key="1">
    <source>
        <dbReference type="SAM" id="MobiDB-lite"/>
    </source>
</evidence>
<name>A0A2S9QMX0_9MICO</name>
<proteinExistence type="predicted"/>
<evidence type="ECO:0000313" key="2">
    <source>
        <dbReference type="EMBL" id="PRI10941.1"/>
    </source>
</evidence>
<comment type="caution">
    <text evidence="2">The sequence shown here is derived from an EMBL/GenBank/DDBJ whole genome shotgun (WGS) entry which is preliminary data.</text>
</comment>
<gene>
    <name evidence="2" type="ORF">B4915_08640</name>
</gene>
<organism evidence="2 3">
    <name type="scientific">Leucobacter massiliensis</name>
    <dbReference type="NCBI Taxonomy" id="1686285"/>
    <lineage>
        <taxon>Bacteria</taxon>
        <taxon>Bacillati</taxon>
        <taxon>Actinomycetota</taxon>
        <taxon>Actinomycetes</taxon>
        <taxon>Micrococcales</taxon>
        <taxon>Microbacteriaceae</taxon>
        <taxon>Leucobacter</taxon>
    </lineage>
</organism>
<sequence>MRSEREGMTQAERAAMGRTAGDQERVGQSVVLADSEAADRRPRIATRIDAFNLLAYVAALDNRERGEHEAQAWLDALGPYRIAMEDARAAVSAYFLGPNRHRWITPGDIVQILEDGELA</sequence>
<feature type="region of interest" description="Disordered" evidence="1">
    <location>
        <begin position="1"/>
        <end position="28"/>
    </location>
</feature>
<dbReference type="EMBL" id="MWZD01000017">
    <property type="protein sequence ID" value="PRI10941.1"/>
    <property type="molecule type" value="Genomic_DNA"/>
</dbReference>
<dbReference type="AlphaFoldDB" id="A0A2S9QMX0"/>
<reference evidence="2 3" key="1">
    <citation type="journal article" date="2017" name="New Microbes New Infect">
        <title>Genome sequence of 'Leucobacter massiliensis' sp. nov. isolated from human pharynx after travel to the 2014 Hajj.</title>
        <authorList>
            <person name="Leangapichart T."/>
            <person name="Gautret P."/>
            <person name="Nguyen T.T."/>
            <person name="Armstrong N."/>
            <person name="Rolain J.M."/>
        </authorList>
    </citation>
    <scope>NUCLEOTIDE SEQUENCE [LARGE SCALE GENOMIC DNA]</scope>
    <source>
        <strain evidence="2 3">122RC15</strain>
    </source>
</reference>
<protein>
    <submittedName>
        <fullName evidence="2">Uncharacterized protein</fullName>
    </submittedName>
</protein>
<accession>A0A2S9QMX0</accession>